<keyword evidence="1" id="KW-0175">Coiled coil</keyword>
<gene>
    <name evidence="3" type="ORF">ACFP3M_19665</name>
</gene>
<accession>A0ABW1FKN0</accession>
<reference evidence="4" key="1">
    <citation type="journal article" date="2019" name="Int. J. Syst. Evol. Microbiol.">
        <title>The Global Catalogue of Microorganisms (GCM) 10K type strain sequencing project: providing services to taxonomists for standard genome sequencing and annotation.</title>
        <authorList>
            <consortium name="The Broad Institute Genomics Platform"/>
            <consortium name="The Broad Institute Genome Sequencing Center for Infectious Disease"/>
            <person name="Wu L."/>
            <person name="Ma J."/>
        </authorList>
    </citation>
    <scope>NUCLEOTIDE SEQUENCE [LARGE SCALE GENOMIC DNA]</scope>
    <source>
        <strain evidence="4">CGMCC 1.15809</strain>
    </source>
</reference>
<name>A0ABW1FKN0_9ACTN</name>
<feature type="region of interest" description="Disordered" evidence="2">
    <location>
        <begin position="152"/>
        <end position="204"/>
    </location>
</feature>
<evidence type="ECO:0008006" key="5">
    <source>
        <dbReference type="Google" id="ProtNLM"/>
    </source>
</evidence>
<feature type="compositionally biased region" description="Low complexity" evidence="2">
    <location>
        <begin position="242"/>
        <end position="268"/>
    </location>
</feature>
<evidence type="ECO:0000313" key="4">
    <source>
        <dbReference type="Proteomes" id="UP001596241"/>
    </source>
</evidence>
<protein>
    <recommendedName>
        <fullName evidence="5">Secreted protein</fullName>
    </recommendedName>
</protein>
<evidence type="ECO:0000256" key="1">
    <source>
        <dbReference type="SAM" id="Coils"/>
    </source>
</evidence>
<sequence>MPRGRHRHSPPLHRLLPPSSVAGASIACAAGTWFVGDDLVQRVLAAGAAGAAVTGAVLLRAWDRKAGKRVAELGRARVRDEWRTEERIAELESDAEESREIRAALDTKLRAKRAELARLRTEHADLLRRYATSETERAGVLESRRQLAIEATAPTAALPAPAGAPAPERTGTAAAPAATGGTPRQDAAARPGSGVPAVPGRPAPATFAQADRALRELSRNAARQRAARTGDTGGDRPRGRHAAPAAAGPEATSPAGPSLRPVPAAAAAVPPPAAPRPTASREIGGFDFFGNATPPALPAPMEEDLADVVGDEAIAEQTVRAAARLRPAESETTGGTGAHRAPAPAEATATGPQPDAAAAAPQGAEAVAGPAPVAEVPAPAAAPDAAQDAEPEVTTGGAGAESPAPEGGAPEAAASEDGSEADAADADGKDATEQGATGKDGVGEVIDLTAHDETEQLDLAGLRTAIS</sequence>
<feature type="region of interest" description="Disordered" evidence="2">
    <location>
        <begin position="323"/>
        <end position="467"/>
    </location>
</feature>
<proteinExistence type="predicted"/>
<evidence type="ECO:0000256" key="2">
    <source>
        <dbReference type="SAM" id="MobiDB-lite"/>
    </source>
</evidence>
<feature type="compositionally biased region" description="Low complexity" evidence="2">
    <location>
        <begin position="400"/>
        <end position="416"/>
    </location>
</feature>
<feature type="region of interest" description="Disordered" evidence="2">
    <location>
        <begin position="219"/>
        <end position="287"/>
    </location>
</feature>
<dbReference type="EMBL" id="JBHSPW010000009">
    <property type="protein sequence ID" value="MFC5895021.1"/>
    <property type="molecule type" value="Genomic_DNA"/>
</dbReference>
<feature type="coiled-coil region" evidence="1">
    <location>
        <begin position="88"/>
        <end position="136"/>
    </location>
</feature>
<feature type="compositionally biased region" description="Low complexity" evidence="2">
    <location>
        <begin position="338"/>
        <end position="388"/>
    </location>
</feature>
<comment type="caution">
    <text evidence="3">The sequence shown here is derived from an EMBL/GenBank/DDBJ whole genome shotgun (WGS) entry which is preliminary data.</text>
</comment>
<evidence type="ECO:0000313" key="3">
    <source>
        <dbReference type="EMBL" id="MFC5895021.1"/>
    </source>
</evidence>
<organism evidence="3 4">
    <name type="scientific">Streptomyces ramulosus</name>
    <dbReference type="NCBI Taxonomy" id="47762"/>
    <lineage>
        <taxon>Bacteria</taxon>
        <taxon>Bacillati</taxon>
        <taxon>Actinomycetota</taxon>
        <taxon>Actinomycetes</taxon>
        <taxon>Kitasatosporales</taxon>
        <taxon>Streptomycetaceae</taxon>
        <taxon>Streptomyces</taxon>
    </lineage>
</organism>
<dbReference type="Proteomes" id="UP001596241">
    <property type="component" value="Unassembled WGS sequence"/>
</dbReference>
<dbReference type="RefSeq" id="WP_345077439.1">
    <property type="nucleotide sequence ID" value="NZ_BAAAWG010000002.1"/>
</dbReference>
<dbReference type="PROSITE" id="PS51257">
    <property type="entry name" value="PROKAR_LIPOPROTEIN"/>
    <property type="match status" value="1"/>
</dbReference>
<keyword evidence="4" id="KW-1185">Reference proteome</keyword>